<name>A0ABX9R7I4_9ACTN</name>
<keyword evidence="2" id="KW-0812">Transmembrane</keyword>
<feature type="region of interest" description="Disordered" evidence="1">
    <location>
        <begin position="1"/>
        <end position="36"/>
    </location>
</feature>
<feature type="transmembrane region" description="Helical" evidence="2">
    <location>
        <begin position="399"/>
        <end position="415"/>
    </location>
</feature>
<accession>A0ABX9R7I4</accession>
<feature type="transmembrane region" description="Helical" evidence="2">
    <location>
        <begin position="186"/>
        <end position="207"/>
    </location>
</feature>
<feature type="transmembrane region" description="Helical" evidence="2">
    <location>
        <begin position="97"/>
        <end position="120"/>
    </location>
</feature>
<proteinExistence type="predicted"/>
<organism evidence="3 4">
    <name type="scientific">Micromonospora musae</name>
    <dbReference type="NCBI Taxonomy" id="1894970"/>
    <lineage>
        <taxon>Bacteria</taxon>
        <taxon>Bacillati</taxon>
        <taxon>Actinomycetota</taxon>
        <taxon>Actinomycetes</taxon>
        <taxon>Micromonosporales</taxon>
        <taxon>Micromonosporaceae</taxon>
        <taxon>Micromonospora</taxon>
    </lineage>
</organism>
<comment type="caution">
    <text evidence="3">The sequence shown here is derived from an EMBL/GenBank/DDBJ whole genome shotgun (WGS) entry which is preliminary data.</text>
</comment>
<dbReference type="InterPro" id="IPR010640">
    <property type="entry name" value="Low_temperature_requirement_A"/>
</dbReference>
<dbReference type="Proteomes" id="UP000271548">
    <property type="component" value="Unassembled WGS sequence"/>
</dbReference>
<protein>
    <submittedName>
        <fullName evidence="3">Low temperature requirement protein A</fullName>
    </submittedName>
</protein>
<gene>
    <name evidence="3" type="ORF">D7147_16990</name>
</gene>
<dbReference type="PANTHER" id="PTHR36840">
    <property type="entry name" value="BLL5714 PROTEIN"/>
    <property type="match status" value="1"/>
</dbReference>
<keyword evidence="2" id="KW-0472">Membrane</keyword>
<feature type="transmembrane region" description="Helical" evidence="2">
    <location>
        <begin position="276"/>
        <end position="299"/>
    </location>
</feature>
<dbReference type="Pfam" id="PF06772">
    <property type="entry name" value="LtrA"/>
    <property type="match status" value="1"/>
</dbReference>
<feature type="transmembrane region" description="Helical" evidence="2">
    <location>
        <begin position="350"/>
        <end position="370"/>
    </location>
</feature>
<keyword evidence="4" id="KW-1185">Reference proteome</keyword>
<evidence type="ECO:0000313" key="3">
    <source>
        <dbReference type="EMBL" id="RKN19078.1"/>
    </source>
</evidence>
<feature type="transmembrane region" description="Helical" evidence="2">
    <location>
        <begin position="311"/>
        <end position="330"/>
    </location>
</feature>
<keyword evidence="2" id="KW-1133">Transmembrane helix</keyword>
<evidence type="ECO:0000313" key="4">
    <source>
        <dbReference type="Proteomes" id="UP000271548"/>
    </source>
</evidence>
<feature type="transmembrane region" description="Helical" evidence="2">
    <location>
        <begin position="251"/>
        <end position="270"/>
    </location>
</feature>
<reference evidence="3 4" key="1">
    <citation type="submission" date="2018-09" db="EMBL/GenBank/DDBJ databases">
        <title>Micromonospora sp. nov. MS1-9, isolated from a root of Musa sp.</title>
        <authorList>
            <person name="Kuncharoen N."/>
            <person name="Kudo T."/>
            <person name="Ohkuma M."/>
            <person name="Yuki M."/>
            <person name="Tanasupawat S."/>
        </authorList>
    </citation>
    <scope>NUCLEOTIDE SEQUENCE [LARGE SCALE GENOMIC DNA]</scope>
    <source>
        <strain evidence="3 4">NGC1-4</strain>
    </source>
</reference>
<feature type="transmembrane region" description="Helical" evidence="2">
    <location>
        <begin position="155"/>
        <end position="174"/>
    </location>
</feature>
<feature type="transmembrane region" description="Helical" evidence="2">
    <location>
        <begin position="213"/>
        <end position="231"/>
    </location>
</feature>
<dbReference type="PANTHER" id="PTHR36840:SF1">
    <property type="entry name" value="BLL5714 PROTEIN"/>
    <property type="match status" value="1"/>
</dbReference>
<feature type="transmembrane region" description="Helical" evidence="2">
    <location>
        <begin position="72"/>
        <end position="91"/>
    </location>
</feature>
<evidence type="ECO:0000256" key="1">
    <source>
        <dbReference type="SAM" id="MobiDB-lite"/>
    </source>
</evidence>
<sequence>MVPPGARRVAGAASESPVPPPGSPGYGNHDQVRTVRPDDGSRWRWLTDRLVQSRPAVLGDEAGHRHASWLELFFDVVFVFALAAVAGRLGHDPTPRLTSVLAAAGIFVVVEWAWVGHVYYDTRYDPDDSVHRLMMLGALLGAGAITLGVDEVPKGLLFPVGYLIVRGVLLLLYLRARPTSEGARMVTTVYLIGFGAGWLIWLVSLFVPSHLRPWFWVVGICVDLATPWVGYRRLNRFPVDARHLPERIGQFTIIVLGSSVADLLGAIPRYPGTIMILYAALAFVVPACIWWIYTAFVGTGVGVDRLKAGHAYSYIHTPLLGALLLLGWALGQTVRVIDSDATRMSIELRLVLAGSLFVWMGCELALRALVASISGERWAVAAYGVTSVGLVVFLVPSPALLLALLAAAMLGYAVLRTRELNRLSREHAHTGASPGRS</sequence>
<feature type="transmembrane region" description="Helical" evidence="2">
    <location>
        <begin position="132"/>
        <end position="149"/>
    </location>
</feature>
<dbReference type="EMBL" id="RAZS01000005">
    <property type="protein sequence ID" value="RKN19078.1"/>
    <property type="molecule type" value="Genomic_DNA"/>
</dbReference>
<evidence type="ECO:0000256" key="2">
    <source>
        <dbReference type="SAM" id="Phobius"/>
    </source>
</evidence>